<dbReference type="Pfam" id="PF00563">
    <property type="entry name" value="EAL"/>
    <property type="match status" value="1"/>
</dbReference>
<dbReference type="InterPro" id="IPR001633">
    <property type="entry name" value="EAL_dom"/>
</dbReference>
<proteinExistence type="predicted"/>
<gene>
    <name evidence="5" type="ORF">Ga0061064_0566</name>
</gene>
<sequence>MVRTFRTRLIISFTALAALVLMVSFGAVWLATSQQSERTLERELEVSERVFNELMDVRAQQLQQTAEVLTTDFGFREAIASKDQNTIISALVNHGERIGTDLMVLQSPVGEEIAATHAMSWQPQSLGSQRVSAQLMLVEESIFQVVSVPVMAPDLIAWATLGFEVDDEFATLMRQLTHADITFINDSSRAIYATSLPAQARQKIASEATELPTLFASLNLATHSSALADLPIAATEDSNMLLVFSADRQEAASEFRTLQQQYLIIALAILVVAVLLAVFTARMISSPVAQLTRSAKRLGQGDYSSPITLTRNDEFGALGHAFEQMRQGISAREQQIVYQLEHDILTGLPNRNSLQQELASRLKNQQRGHVVLVNIARFREVNDRFGQLVGDELLHAVAERLRDNCGSHWWLSRLAGDEFVLLSHKQSETSLKNLLTQLQAALSQPFWLAETSYLLEFHAGYLAFPNVGDDADSLLRRAQICARFAKQQKQFAVVYQQGMDEQHLRRIQIVQALPSAVRENRLQLHFQPKLRCIDGAVIGVEALLRWRDDALGVVRPDEFIPLAEQTGEINRLTRWVCMAAFDQLQFWHEQGRQLSVAINLSAVDLQWDELVAFLTEGAQQRGIPCHLVTLEVTESAVMLDPEQAIMRLQELRDSGFKIALDDYGTGYASLGQLKRLPVDELKLDRAFIQDIVHSDVDMAIVRSTLALAHQLGLVTVAEGIEEQAAWHLLRDLQCDTMQGFYFSRPLAAPQFEQWLVDYQANEQLVQKENQ</sequence>
<dbReference type="GO" id="GO:0007165">
    <property type="term" value="P:signal transduction"/>
    <property type="evidence" value="ECO:0007669"/>
    <property type="project" value="InterPro"/>
</dbReference>
<feature type="domain" description="GGDEF" evidence="4">
    <location>
        <begin position="366"/>
        <end position="497"/>
    </location>
</feature>
<dbReference type="NCBIfam" id="TIGR00254">
    <property type="entry name" value="GGDEF"/>
    <property type="match status" value="1"/>
</dbReference>
<dbReference type="SMART" id="SM00052">
    <property type="entry name" value="EAL"/>
    <property type="match status" value="1"/>
</dbReference>
<dbReference type="PROSITE" id="PS50887">
    <property type="entry name" value="GGDEF"/>
    <property type="match status" value="1"/>
</dbReference>
<dbReference type="RefSeq" id="WP_055438242.1">
    <property type="nucleotide sequence ID" value="NZ_CYHB01000001.1"/>
</dbReference>
<reference evidence="6" key="1">
    <citation type="submission" date="2015-08" db="EMBL/GenBank/DDBJ databases">
        <authorList>
            <person name="Varghese N."/>
        </authorList>
    </citation>
    <scope>NUCLEOTIDE SEQUENCE [LARGE SCALE GENOMIC DNA]</scope>
    <source>
        <strain evidence="6">DSM 27808</strain>
    </source>
</reference>
<dbReference type="PROSITE" id="PS50885">
    <property type="entry name" value="HAMP"/>
    <property type="match status" value="1"/>
</dbReference>
<evidence type="ECO:0000259" key="3">
    <source>
        <dbReference type="PROSITE" id="PS50885"/>
    </source>
</evidence>
<dbReference type="GO" id="GO:0016020">
    <property type="term" value="C:membrane"/>
    <property type="evidence" value="ECO:0007669"/>
    <property type="project" value="InterPro"/>
</dbReference>
<evidence type="ECO:0000259" key="4">
    <source>
        <dbReference type="PROSITE" id="PS50887"/>
    </source>
</evidence>
<evidence type="ECO:0000313" key="5">
    <source>
        <dbReference type="EMBL" id="CUA83374.1"/>
    </source>
</evidence>
<evidence type="ECO:0000259" key="2">
    <source>
        <dbReference type="PROSITE" id="PS50883"/>
    </source>
</evidence>
<dbReference type="Pfam" id="PF00672">
    <property type="entry name" value="HAMP"/>
    <property type="match status" value="1"/>
</dbReference>
<evidence type="ECO:0000256" key="1">
    <source>
        <dbReference type="SAM" id="Phobius"/>
    </source>
</evidence>
<dbReference type="InterPro" id="IPR003660">
    <property type="entry name" value="HAMP_dom"/>
</dbReference>
<feature type="domain" description="HAMP" evidence="3">
    <location>
        <begin position="282"/>
        <end position="334"/>
    </location>
</feature>
<dbReference type="Proteomes" id="UP000182598">
    <property type="component" value="Unassembled WGS sequence"/>
</dbReference>
<name>A0A0K6GXM9_9GAMM</name>
<dbReference type="InterPro" id="IPR050706">
    <property type="entry name" value="Cyclic-di-GMP_PDE-like"/>
</dbReference>
<dbReference type="Gene3D" id="6.10.340.10">
    <property type="match status" value="1"/>
</dbReference>
<dbReference type="EMBL" id="CYHB01000001">
    <property type="protein sequence ID" value="CUA83374.1"/>
    <property type="molecule type" value="Genomic_DNA"/>
</dbReference>
<evidence type="ECO:0000313" key="6">
    <source>
        <dbReference type="Proteomes" id="UP000182598"/>
    </source>
</evidence>
<accession>A0A0K6GXM9</accession>
<dbReference type="SUPFAM" id="SSF158472">
    <property type="entry name" value="HAMP domain-like"/>
    <property type="match status" value="1"/>
</dbReference>
<dbReference type="SMART" id="SM00267">
    <property type="entry name" value="GGDEF"/>
    <property type="match status" value="1"/>
</dbReference>
<keyword evidence="1" id="KW-1133">Transmembrane helix</keyword>
<dbReference type="InterPro" id="IPR035919">
    <property type="entry name" value="EAL_sf"/>
</dbReference>
<dbReference type="PANTHER" id="PTHR33121:SF71">
    <property type="entry name" value="OXYGEN SENSOR PROTEIN DOSP"/>
    <property type="match status" value="1"/>
</dbReference>
<dbReference type="CDD" id="cd01948">
    <property type="entry name" value="EAL"/>
    <property type="match status" value="1"/>
</dbReference>
<keyword evidence="1" id="KW-0812">Transmembrane</keyword>
<dbReference type="Gene3D" id="3.30.70.270">
    <property type="match status" value="1"/>
</dbReference>
<dbReference type="CDD" id="cd01949">
    <property type="entry name" value="GGDEF"/>
    <property type="match status" value="1"/>
</dbReference>
<dbReference type="AlphaFoldDB" id="A0A0K6GXM9"/>
<organism evidence="5 6">
    <name type="scientific">Pseudidiomarina woesei</name>
    <dbReference type="NCBI Taxonomy" id="1381080"/>
    <lineage>
        <taxon>Bacteria</taxon>
        <taxon>Pseudomonadati</taxon>
        <taxon>Pseudomonadota</taxon>
        <taxon>Gammaproteobacteria</taxon>
        <taxon>Alteromonadales</taxon>
        <taxon>Idiomarinaceae</taxon>
        <taxon>Pseudidiomarina</taxon>
    </lineage>
</organism>
<dbReference type="PROSITE" id="PS50883">
    <property type="entry name" value="EAL"/>
    <property type="match status" value="1"/>
</dbReference>
<protein>
    <submittedName>
        <fullName evidence="5">Diguanylate cyclase/phosphodiesterase</fullName>
    </submittedName>
</protein>
<keyword evidence="6" id="KW-1185">Reference proteome</keyword>
<dbReference type="SMART" id="SM00304">
    <property type="entry name" value="HAMP"/>
    <property type="match status" value="1"/>
</dbReference>
<dbReference type="InterPro" id="IPR029787">
    <property type="entry name" value="Nucleotide_cyclase"/>
</dbReference>
<keyword evidence="1" id="KW-0472">Membrane</keyword>
<dbReference type="PANTHER" id="PTHR33121">
    <property type="entry name" value="CYCLIC DI-GMP PHOSPHODIESTERASE PDEF"/>
    <property type="match status" value="1"/>
</dbReference>
<dbReference type="SUPFAM" id="SSF141868">
    <property type="entry name" value="EAL domain-like"/>
    <property type="match status" value="1"/>
</dbReference>
<dbReference type="SUPFAM" id="SSF55073">
    <property type="entry name" value="Nucleotide cyclase"/>
    <property type="match status" value="1"/>
</dbReference>
<dbReference type="Pfam" id="PF14827">
    <property type="entry name" value="dCache_3"/>
    <property type="match status" value="1"/>
</dbReference>
<feature type="domain" description="EAL" evidence="2">
    <location>
        <begin position="506"/>
        <end position="759"/>
    </location>
</feature>
<dbReference type="Pfam" id="PF00990">
    <property type="entry name" value="GGDEF"/>
    <property type="match status" value="1"/>
</dbReference>
<dbReference type="GO" id="GO:0071111">
    <property type="term" value="F:cyclic-guanylate-specific phosphodiesterase activity"/>
    <property type="evidence" value="ECO:0007669"/>
    <property type="project" value="InterPro"/>
</dbReference>
<dbReference type="InterPro" id="IPR029150">
    <property type="entry name" value="dCache_3"/>
</dbReference>
<dbReference type="InterPro" id="IPR000160">
    <property type="entry name" value="GGDEF_dom"/>
</dbReference>
<dbReference type="Gene3D" id="3.20.20.450">
    <property type="entry name" value="EAL domain"/>
    <property type="match status" value="1"/>
</dbReference>
<dbReference type="InterPro" id="IPR043128">
    <property type="entry name" value="Rev_trsase/Diguanyl_cyclase"/>
</dbReference>
<dbReference type="CDD" id="cd06225">
    <property type="entry name" value="HAMP"/>
    <property type="match status" value="1"/>
</dbReference>
<dbReference type="OrthoDB" id="9804951at2"/>
<feature type="transmembrane region" description="Helical" evidence="1">
    <location>
        <begin position="262"/>
        <end position="284"/>
    </location>
</feature>